<proteinExistence type="inferred from homology"/>
<dbReference type="PANTHER" id="PTHR43386">
    <property type="entry name" value="OLIGOPEPTIDE TRANSPORT SYSTEM PERMEASE PROTEIN APPC"/>
    <property type="match status" value="1"/>
</dbReference>
<dbReference type="RefSeq" id="WP_353713738.1">
    <property type="nucleotide sequence ID" value="NZ_CP159307.1"/>
</dbReference>
<keyword evidence="5" id="KW-0571">Peptide transport</keyword>
<evidence type="ECO:0000256" key="9">
    <source>
        <dbReference type="ARBA" id="ARBA00024202"/>
    </source>
</evidence>
<dbReference type="InterPro" id="IPR035906">
    <property type="entry name" value="MetI-like_sf"/>
</dbReference>
<feature type="domain" description="ABC transmembrane type-1" evidence="11">
    <location>
        <begin position="99"/>
        <end position="296"/>
    </location>
</feature>
<dbReference type="SUPFAM" id="SSF161098">
    <property type="entry name" value="MetI-like"/>
    <property type="match status" value="1"/>
</dbReference>
<keyword evidence="7 10" id="KW-1133">Transmembrane helix</keyword>
<feature type="transmembrane region" description="Helical" evidence="10">
    <location>
        <begin position="228"/>
        <end position="253"/>
    </location>
</feature>
<evidence type="ECO:0000256" key="10">
    <source>
        <dbReference type="RuleBase" id="RU363032"/>
    </source>
</evidence>
<dbReference type="Pfam" id="PF00528">
    <property type="entry name" value="BPD_transp_1"/>
    <property type="match status" value="1"/>
</dbReference>
<evidence type="ECO:0000256" key="5">
    <source>
        <dbReference type="ARBA" id="ARBA00022856"/>
    </source>
</evidence>
<name>A0AAU8G6Z4_9CHLR</name>
<evidence type="ECO:0000256" key="1">
    <source>
        <dbReference type="ARBA" id="ARBA00004651"/>
    </source>
</evidence>
<protein>
    <submittedName>
        <fullName evidence="12">ABC transporter permease</fullName>
    </submittedName>
</protein>
<feature type="transmembrane region" description="Helical" evidence="10">
    <location>
        <begin position="273"/>
        <end position="299"/>
    </location>
</feature>
<evidence type="ECO:0000256" key="4">
    <source>
        <dbReference type="ARBA" id="ARBA00022692"/>
    </source>
</evidence>
<comment type="similarity">
    <text evidence="9">Belongs to the binding-protein-dependent transport system permease family. OppBC subfamily.</text>
</comment>
<dbReference type="PROSITE" id="PS50928">
    <property type="entry name" value="ABC_TM1"/>
    <property type="match status" value="1"/>
</dbReference>
<keyword evidence="3" id="KW-1003">Cell membrane</keyword>
<dbReference type="GO" id="GO:0055085">
    <property type="term" value="P:transmembrane transport"/>
    <property type="evidence" value="ECO:0007669"/>
    <property type="project" value="InterPro"/>
</dbReference>
<reference evidence="12" key="1">
    <citation type="submission" date="2024-06" db="EMBL/GenBank/DDBJ databases">
        <title>A Novel Isolate, Dehalogenimonas sp. Strain 4OHTPN, Dechlorinates Aromatic 4 Hydroxy chlorothalonil by a Novel Reductive Dehalogenase.</title>
        <authorList>
            <person name="Liu G."/>
        </authorList>
    </citation>
    <scope>NUCLEOTIDE SEQUENCE</scope>
    <source>
        <strain evidence="12">4OHTPN</strain>
    </source>
</reference>
<dbReference type="PANTHER" id="PTHR43386:SF24">
    <property type="entry name" value="OLIGOPEPTIDE TRANSPORT SYSTEM PERMEASE PROTEIN AMID"/>
    <property type="match status" value="1"/>
</dbReference>
<accession>A0AAU8G6Z4</accession>
<dbReference type="EMBL" id="CP159307">
    <property type="protein sequence ID" value="XCH32458.1"/>
    <property type="molecule type" value="Genomic_DNA"/>
</dbReference>
<keyword evidence="8 10" id="KW-0472">Membrane</keyword>
<evidence type="ECO:0000259" key="11">
    <source>
        <dbReference type="PROSITE" id="PS50928"/>
    </source>
</evidence>
<dbReference type="Gene3D" id="1.10.3720.10">
    <property type="entry name" value="MetI-like"/>
    <property type="match status" value="1"/>
</dbReference>
<dbReference type="InterPro" id="IPR050366">
    <property type="entry name" value="BP-dependent_transpt_permease"/>
</dbReference>
<feature type="transmembrane region" description="Helical" evidence="10">
    <location>
        <begin position="170"/>
        <end position="189"/>
    </location>
</feature>
<evidence type="ECO:0000313" key="12">
    <source>
        <dbReference type="EMBL" id="XCH32458.1"/>
    </source>
</evidence>
<evidence type="ECO:0000256" key="7">
    <source>
        <dbReference type="ARBA" id="ARBA00022989"/>
    </source>
</evidence>
<gene>
    <name evidence="12" type="ORF">ABV300_04585</name>
</gene>
<feature type="transmembrane region" description="Helical" evidence="10">
    <location>
        <begin position="138"/>
        <end position="158"/>
    </location>
</feature>
<keyword evidence="6" id="KW-0653">Protein transport</keyword>
<dbReference type="GO" id="GO:0015833">
    <property type="term" value="P:peptide transport"/>
    <property type="evidence" value="ECO:0007669"/>
    <property type="project" value="UniProtKB-KW"/>
</dbReference>
<dbReference type="AlphaFoldDB" id="A0AAU8G6Z4"/>
<dbReference type="GO" id="GO:0005886">
    <property type="term" value="C:plasma membrane"/>
    <property type="evidence" value="ECO:0007669"/>
    <property type="project" value="UniProtKB-SubCell"/>
</dbReference>
<keyword evidence="4 10" id="KW-0812">Transmembrane</keyword>
<organism evidence="12">
    <name type="scientific">Dehalogenimonas sp. 4OHTPN</name>
    <dbReference type="NCBI Taxonomy" id="3166643"/>
    <lineage>
        <taxon>Bacteria</taxon>
        <taxon>Bacillati</taxon>
        <taxon>Chloroflexota</taxon>
        <taxon>Dehalococcoidia</taxon>
        <taxon>Dehalococcoidales</taxon>
        <taxon>Dehalococcoidaceae</taxon>
        <taxon>Dehalogenimonas</taxon>
    </lineage>
</organism>
<dbReference type="InterPro" id="IPR000515">
    <property type="entry name" value="MetI-like"/>
</dbReference>
<feature type="transmembrane region" description="Helical" evidence="10">
    <location>
        <begin position="38"/>
        <end position="59"/>
    </location>
</feature>
<sequence length="309" mass="33784">MTEVAAEFTPAPASAKVSARPHHTLWGDAWIRLRRNKLAVVGGIIIIIIALAAVLAPWITEYDFAFQDYSAILQPPSAQHWFGTDELGRDVFARMIYGARTSLAVGLFTQFIVIFVGLPIGAFAGFIGGRVDNLLMRFVDVMYAFPDILLIILLSAVMRETDFARFGGGIFVIFLAIGLVNWVGISRLIRGQILSLKQRDFVTAARAMGGGSRYITFRHLLPNALGPIIVAVTFGVPRAIFAEAALSYIGIGIRPPTPSWGAMIRDGFNVMNAYPHLVIIPAIAIAVLMLAFTFLGDGLRDALDPRLRR</sequence>
<dbReference type="InterPro" id="IPR025966">
    <property type="entry name" value="OppC_N"/>
</dbReference>
<dbReference type="Pfam" id="PF12911">
    <property type="entry name" value="OppC_N"/>
    <property type="match status" value="1"/>
</dbReference>
<dbReference type="CDD" id="cd06261">
    <property type="entry name" value="TM_PBP2"/>
    <property type="match status" value="1"/>
</dbReference>
<feature type="transmembrane region" description="Helical" evidence="10">
    <location>
        <begin position="103"/>
        <end position="126"/>
    </location>
</feature>
<keyword evidence="2 10" id="KW-0813">Transport</keyword>
<evidence type="ECO:0000256" key="8">
    <source>
        <dbReference type="ARBA" id="ARBA00023136"/>
    </source>
</evidence>
<evidence type="ECO:0000256" key="6">
    <source>
        <dbReference type="ARBA" id="ARBA00022927"/>
    </source>
</evidence>
<evidence type="ECO:0000256" key="3">
    <source>
        <dbReference type="ARBA" id="ARBA00022475"/>
    </source>
</evidence>
<evidence type="ECO:0000256" key="2">
    <source>
        <dbReference type="ARBA" id="ARBA00022448"/>
    </source>
</evidence>
<dbReference type="GO" id="GO:0015031">
    <property type="term" value="P:protein transport"/>
    <property type="evidence" value="ECO:0007669"/>
    <property type="project" value="UniProtKB-KW"/>
</dbReference>
<comment type="subcellular location">
    <subcellularLocation>
        <location evidence="1 10">Cell membrane</location>
        <topology evidence="1 10">Multi-pass membrane protein</topology>
    </subcellularLocation>
</comment>